<dbReference type="InterPro" id="IPR036305">
    <property type="entry name" value="RGS_sf"/>
</dbReference>
<feature type="domain" description="RGS" evidence="2">
    <location>
        <begin position="373"/>
        <end position="544"/>
    </location>
</feature>
<dbReference type="PANTHER" id="PTHR10845:SF192">
    <property type="entry name" value="DOUBLE HIT, ISOFORM B"/>
    <property type="match status" value="1"/>
</dbReference>
<feature type="compositionally biased region" description="Low complexity" evidence="1">
    <location>
        <begin position="321"/>
        <end position="333"/>
    </location>
</feature>
<dbReference type="Gene3D" id="1.10.10.10">
    <property type="entry name" value="Winged helix-like DNA-binding domain superfamily/Winged helix DNA-binding domain"/>
    <property type="match status" value="1"/>
</dbReference>
<dbReference type="PANTHER" id="PTHR10845">
    <property type="entry name" value="REGULATOR OF G PROTEIN SIGNALING"/>
    <property type="match status" value="1"/>
</dbReference>
<protein>
    <recommendedName>
        <fullName evidence="2">RGS domain-containing protein</fullName>
    </recommendedName>
</protein>
<dbReference type="OrthoDB" id="196547at2759"/>
<feature type="region of interest" description="Disordered" evidence="1">
    <location>
        <begin position="303"/>
        <end position="369"/>
    </location>
</feature>
<evidence type="ECO:0000313" key="4">
    <source>
        <dbReference type="Proteomes" id="UP000279259"/>
    </source>
</evidence>
<dbReference type="AlphaFoldDB" id="A0A427XRV0"/>
<dbReference type="Proteomes" id="UP000279259">
    <property type="component" value="Unassembled WGS sequence"/>
</dbReference>
<dbReference type="EMBL" id="RSCD01000029">
    <property type="protein sequence ID" value="RSH81545.1"/>
    <property type="molecule type" value="Genomic_DNA"/>
</dbReference>
<dbReference type="InterPro" id="IPR036390">
    <property type="entry name" value="WH_DNA-bd_sf"/>
</dbReference>
<dbReference type="SUPFAM" id="SSF46785">
    <property type="entry name" value="Winged helix' DNA-binding domain"/>
    <property type="match status" value="1"/>
</dbReference>
<dbReference type="InterPro" id="IPR016137">
    <property type="entry name" value="RGS"/>
</dbReference>
<gene>
    <name evidence="3" type="ORF">EHS25_006167</name>
</gene>
<dbReference type="CDD" id="cd04450">
    <property type="entry name" value="DEP_RGS7-like"/>
    <property type="match status" value="1"/>
</dbReference>
<dbReference type="Pfam" id="PF25889">
    <property type="entry name" value="WHD_Fungal_DR"/>
    <property type="match status" value="1"/>
</dbReference>
<dbReference type="InterPro" id="IPR044926">
    <property type="entry name" value="RGS_subdomain_2"/>
</dbReference>
<reference evidence="3 4" key="1">
    <citation type="submission" date="2018-11" db="EMBL/GenBank/DDBJ databases">
        <title>Genome sequence of Saitozyma podzolica DSM 27192.</title>
        <authorList>
            <person name="Aliyu H."/>
            <person name="Gorte O."/>
            <person name="Ochsenreither K."/>
        </authorList>
    </citation>
    <scope>NUCLEOTIDE SEQUENCE [LARGE SCALE GENOMIC DNA]</scope>
    <source>
        <strain evidence="3 4">DSM 27192</strain>
    </source>
</reference>
<dbReference type="Pfam" id="PF00615">
    <property type="entry name" value="RGS"/>
    <property type="match status" value="1"/>
</dbReference>
<name>A0A427XRV0_9TREE</name>
<evidence type="ECO:0000313" key="3">
    <source>
        <dbReference type="EMBL" id="RSH81545.1"/>
    </source>
</evidence>
<sequence>MSSSTHSHLMKTTRRGRPFVKDTHDLFATLVVSLQLDPHRSFFKTYPNSFNSDEASANLASLKFSQSNRSADPKDPSRIITTTTTTTFSMTRLHILERFITKNGISADHLLPVFASQPICMKLLHLERRSQDDEIIITKSVVEVLFRRFIGREPNTTKLSDDDLQQQYHARWYNKPAATTEELDWSLGLPLRKFPSADKKIGDEYHFSAVSAIDWLCDYSTCVGVDEASELAGQFVRYGLITLVSDKGKVKENNVVVTVRAGGAGGGAGAVMQEAEFRATDKAIYKVTKEGMIVARWVESCKPGNNSSASASKPNLYTQDSSSSATKSAGRSSHSAEDTGLTRRPSVSERVRPDFAENHGDKEVHAKDSHAARLKQILDEPALRSLFREFLRANFCEENLSFWLDVQDFKRRFNTTSSAVAVSTPTGGKQGRGTGHAAMEKHQQDLIAMAFVIYNTYLAPASPCELNIDHNLRAELISYMNQITSDKDAGVKGHIEPGVGNTLHASQLQTMVKLYERIQTYIFRLMATDSVPKFCKTERFLTLMRSLFDYNDKFADGDASGLAGQTANLSVGKGGGGDDQVPSPTRAYLTISQAANEKQAALEKQRSGNMM</sequence>
<dbReference type="Gene3D" id="1.10.167.10">
    <property type="entry name" value="Regulator of G-protein Signalling 4, domain 2"/>
    <property type="match status" value="1"/>
</dbReference>
<accession>A0A427XRV0</accession>
<comment type="caution">
    <text evidence="3">The sequence shown here is derived from an EMBL/GenBank/DDBJ whole genome shotgun (WGS) entry which is preliminary data.</text>
</comment>
<evidence type="ECO:0000256" key="1">
    <source>
        <dbReference type="SAM" id="MobiDB-lite"/>
    </source>
</evidence>
<dbReference type="PROSITE" id="PS50132">
    <property type="entry name" value="RGS"/>
    <property type="match status" value="1"/>
</dbReference>
<feature type="compositionally biased region" description="Polar residues" evidence="1">
    <location>
        <begin position="303"/>
        <end position="320"/>
    </location>
</feature>
<dbReference type="CDD" id="cd08708">
    <property type="entry name" value="RGS_FLBA"/>
    <property type="match status" value="1"/>
</dbReference>
<proteinExistence type="predicted"/>
<dbReference type="SUPFAM" id="SSF48097">
    <property type="entry name" value="Regulator of G-protein signaling, RGS"/>
    <property type="match status" value="1"/>
</dbReference>
<feature type="compositionally biased region" description="Basic and acidic residues" evidence="1">
    <location>
        <begin position="334"/>
        <end position="369"/>
    </location>
</feature>
<keyword evidence="4" id="KW-1185">Reference proteome</keyword>
<dbReference type="InterPro" id="IPR058855">
    <property type="entry name" value="RGS1/SST2-like_Fungal-DR"/>
</dbReference>
<dbReference type="InterPro" id="IPR036388">
    <property type="entry name" value="WH-like_DNA-bd_sf"/>
</dbReference>
<dbReference type="STRING" id="1890683.A0A427XRV0"/>
<dbReference type="SMART" id="SM00315">
    <property type="entry name" value="RGS"/>
    <property type="match status" value="1"/>
</dbReference>
<organism evidence="3 4">
    <name type="scientific">Saitozyma podzolica</name>
    <dbReference type="NCBI Taxonomy" id="1890683"/>
    <lineage>
        <taxon>Eukaryota</taxon>
        <taxon>Fungi</taxon>
        <taxon>Dikarya</taxon>
        <taxon>Basidiomycota</taxon>
        <taxon>Agaricomycotina</taxon>
        <taxon>Tremellomycetes</taxon>
        <taxon>Tremellales</taxon>
        <taxon>Trimorphomycetaceae</taxon>
        <taxon>Saitozyma</taxon>
    </lineage>
</organism>
<evidence type="ECO:0000259" key="2">
    <source>
        <dbReference type="PROSITE" id="PS50132"/>
    </source>
</evidence>